<protein>
    <submittedName>
        <fullName evidence="1">Uncharacterized protein</fullName>
    </submittedName>
</protein>
<organism evidence="1 2">
    <name type="scientific">Prauserella cavernicola</name>
    <dbReference type="NCBI Taxonomy" id="2800127"/>
    <lineage>
        <taxon>Bacteria</taxon>
        <taxon>Bacillati</taxon>
        <taxon>Actinomycetota</taxon>
        <taxon>Actinomycetes</taxon>
        <taxon>Pseudonocardiales</taxon>
        <taxon>Pseudonocardiaceae</taxon>
        <taxon>Prauserella</taxon>
    </lineage>
</organism>
<dbReference type="AlphaFoldDB" id="A0A934QVC4"/>
<name>A0A934QVC4_9PSEU</name>
<accession>A0A934QVC4</accession>
<comment type="caution">
    <text evidence="1">The sequence shown here is derived from an EMBL/GenBank/DDBJ whole genome shotgun (WGS) entry which is preliminary data.</text>
</comment>
<dbReference type="EMBL" id="JAENJH010000003">
    <property type="protein sequence ID" value="MBK1785999.1"/>
    <property type="molecule type" value="Genomic_DNA"/>
</dbReference>
<dbReference type="Proteomes" id="UP000635245">
    <property type="component" value="Unassembled WGS sequence"/>
</dbReference>
<evidence type="ECO:0000313" key="2">
    <source>
        <dbReference type="Proteomes" id="UP000635245"/>
    </source>
</evidence>
<dbReference type="RefSeq" id="WP_200318990.1">
    <property type="nucleotide sequence ID" value="NZ_JAENJH010000003.1"/>
</dbReference>
<gene>
    <name evidence="1" type="ORF">JHE00_16845</name>
</gene>
<proteinExistence type="predicted"/>
<sequence>MAGRRVYIWTVGMVQGLIDDAPACADLVTRIVHEEEIIRGRLAPTLGDALADRMPTPAT</sequence>
<keyword evidence="2" id="KW-1185">Reference proteome</keyword>
<reference evidence="1" key="1">
    <citation type="submission" date="2020-12" db="EMBL/GenBank/DDBJ databases">
        <title>Prauserella sp. ASG 168, a novel actinomycete isolated from cave rock.</title>
        <authorList>
            <person name="Suriyachadkun C."/>
        </authorList>
    </citation>
    <scope>NUCLEOTIDE SEQUENCE</scope>
    <source>
        <strain evidence="1">ASG 168</strain>
    </source>
</reference>
<evidence type="ECO:0000313" key="1">
    <source>
        <dbReference type="EMBL" id="MBK1785999.1"/>
    </source>
</evidence>